<keyword evidence="5" id="KW-1185">Reference proteome</keyword>
<evidence type="ECO:0000259" key="3">
    <source>
        <dbReference type="Pfam" id="PF23559"/>
    </source>
</evidence>
<dbReference type="InterPro" id="IPR027417">
    <property type="entry name" value="P-loop_NTPase"/>
</dbReference>
<dbReference type="Gramene" id="ORUFI12G06660.1">
    <property type="protein sequence ID" value="ORUFI12G06660.1"/>
    <property type="gene ID" value="ORUFI12G06660"/>
</dbReference>
<feature type="domain" description="NB-ARC" evidence="2">
    <location>
        <begin position="219"/>
        <end position="376"/>
    </location>
</feature>
<dbReference type="PANTHER" id="PTHR23155:SF1045">
    <property type="entry name" value="OS12G0204800 PROTEIN"/>
    <property type="match status" value="1"/>
</dbReference>
<reference evidence="5" key="1">
    <citation type="submission" date="2013-06" db="EMBL/GenBank/DDBJ databases">
        <authorList>
            <person name="Zhao Q."/>
        </authorList>
    </citation>
    <scope>NUCLEOTIDE SEQUENCE</scope>
    <source>
        <strain evidence="5">cv. W1943</strain>
    </source>
</reference>
<dbReference type="Gene3D" id="3.40.50.300">
    <property type="entry name" value="P-loop containing nucleotide triphosphate hydrolases"/>
    <property type="match status" value="1"/>
</dbReference>
<dbReference type="Gene3D" id="1.10.10.10">
    <property type="entry name" value="Winged helix-like DNA-binding domain superfamily/Winged helix DNA-binding domain"/>
    <property type="match status" value="1"/>
</dbReference>
<keyword evidence="1" id="KW-0611">Plant defense</keyword>
<reference evidence="4" key="2">
    <citation type="submission" date="2015-06" db="UniProtKB">
        <authorList>
            <consortium name="EnsemblPlants"/>
        </authorList>
    </citation>
    <scope>IDENTIFICATION</scope>
</reference>
<dbReference type="InterPro" id="IPR002182">
    <property type="entry name" value="NB-ARC"/>
</dbReference>
<dbReference type="InterPro" id="IPR036388">
    <property type="entry name" value="WH-like_DNA-bd_sf"/>
</dbReference>
<dbReference type="SMR" id="A0A0E0RF05"/>
<dbReference type="PANTHER" id="PTHR23155">
    <property type="entry name" value="DISEASE RESISTANCE PROTEIN RP"/>
    <property type="match status" value="1"/>
</dbReference>
<dbReference type="Proteomes" id="UP000008022">
    <property type="component" value="Unassembled WGS sequence"/>
</dbReference>
<dbReference type="Pfam" id="PF00931">
    <property type="entry name" value="NB-ARC"/>
    <property type="match status" value="1"/>
</dbReference>
<dbReference type="AlphaFoldDB" id="A0A0E0RF05"/>
<dbReference type="HOGENOM" id="CLU_000837_8_10_1"/>
<evidence type="ECO:0000313" key="4">
    <source>
        <dbReference type="EnsemblPlants" id="ORUFI12G06660.1"/>
    </source>
</evidence>
<protein>
    <submittedName>
        <fullName evidence="4">Uncharacterized protein</fullName>
    </submittedName>
</protein>
<organism evidence="4 5">
    <name type="scientific">Oryza rufipogon</name>
    <name type="common">Brownbeard rice</name>
    <name type="synonym">Asian wild rice</name>
    <dbReference type="NCBI Taxonomy" id="4529"/>
    <lineage>
        <taxon>Eukaryota</taxon>
        <taxon>Viridiplantae</taxon>
        <taxon>Streptophyta</taxon>
        <taxon>Embryophyta</taxon>
        <taxon>Tracheophyta</taxon>
        <taxon>Spermatophyta</taxon>
        <taxon>Magnoliopsida</taxon>
        <taxon>Liliopsida</taxon>
        <taxon>Poales</taxon>
        <taxon>Poaceae</taxon>
        <taxon>BOP clade</taxon>
        <taxon>Oryzoideae</taxon>
        <taxon>Oryzeae</taxon>
        <taxon>Oryzinae</taxon>
        <taxon>Oryza</taxon>
    </lineage>
</organism>
<feature type="domain" description="Disease resistance protein winged helix" evidence="3">
    <location>
        <begin position="464"/>
        <end position="531"/>
    </location>
</feature>
<dbReference type="InterPro" id="IPR044974">
    <property type="entry name" value="Disease_R_plants"/>
</dbReference>
<dbReference type="PRINTS" id="PR00364">
    <property type="entry name" value="DISEASERSIST"/>
</dbReference>
<dbReference type="Pfam" id="PF23559">
    <property type="entry name" value="WHD_DRP"/>
    <property type="match status" value="1"/>
</dbReference>
<dbReference type="SUPFAM" id="SSF52047">
    <property type="entry name" value="RNI-like"/>
    <property type="match status" value="1"/>
</dbReference>
<name>A0A0E0RF05_ORYRU</name>
<dbReference type="eggNOG" id="KOG4658">
    <property type="taxonomic scope" value="Eukaryota"/>
</dbReference>
<dbReference type="GO" id="GO:0043531">
    <property type="term" value="F:ADP binding"/>
    <property type="evidence" value="ECO:0007669"/>
    <property type="project" value="InterPro"/>
</dbReference>
<dbReference type="OMA" id="RTWIWSG"/>
<dbReference type="GO" id="GO:0098542">
    <property type="term" value="P:defense response to other organism"/>
    <property type="evidence" value="ECO:0007669"/>
    <property type="project" value="TreeGrafter"/>
</dbReference>
<dbReference type="SUPFAM" id="SSF52540">
    <property type="entry name" value="P-loop containing nucleoside triphosphate hydrolases"/>
    <property type="match status" value="1"/>
</dbReference>
<dbReference type="STRING" id="4529.A0A0E0RF05"/>
<sequence>MDLVFAGQSATDEVIANLIDKASSYLGSNPDRLQESMRMLRLKLPKMRDTLIPAQSRESYSGLGVLLDESLWRLRDAVEELEDAVDEHAYHEKKTKEREVSDGDLGSSFSKMKQRVIKSLANGRTLERRLRKAIEALDMVIVDIAKRLPSDVRLTQEQLDQHRLQLYRRTVDFTQRYFMTAGFKDRVLGREKETDVIVRWLIDPLDDDDAETQVSPNNHHVSVMSIVGHGGVGKTTLAQLVYNDPRVRDHFDMVAWLCVTSSFDVGRIMREIVQCVTRSPCSSDSLENMQHILQDKINSTKAFLLVLDDVWEENLHEWEKLFSVLRGINTRIKILLTTRTQSVATLVESVTGCEDQHLRLHELEENGNLQIFCQLALADLNERSEDYAELQSIGAKIVKKLGGTPAAIKSAAYLLRVRSLESWRRFLHGMDNFGAAVPNIMDVLKISYYRLSAELQSCFRYCSLFPKNHPFRKEELVRAWIWSGLIFPQFGKKDGELYLAQLTANLFLDRFGGENEEPAYYVMNDTMHDFATYISQGECKRLTEAADLRNVKSSVRHISIAGINNFTVVDVKELLRLTKLRTVIIEDCGNVEEDVVYAMAEVVKNSKSLRLLECSLFKMCHLPDRLSSLMHLRHVKISML</sequence>
<dbReference type="EnsemblPlants" id="ORUFI12G06660.1">
    <property type="protein sequence ID" value="ORUFI12G06660.1"/>
    <property type="gene ID" value="ORUFI12G06660"/>
</dbReference>
<evidence type="ECO:0000313" key="5">
    <source>
        <dbReference type="Proteomes" id="UP000008022"/>
    </source>
</evidence>
<dbReference type="InterPro" id="IPR058922">
    <property type="entry name" value="WHD_DRP"/>
</dbReference>
<evidence type="ECO:0000256" key="1">
    <source>
        <dbReference type="ARBA" id="ARBA00022821"/>
    </source>
</evidence>
<accession>A0A0E0RF05</accession>
<proteinExistence type="predicted"/>
<evidence type="ECO:0000259" key="2">
    <source>
        <dbReference type="Pfam" id="PF00931"/>
    </source>
</evidence>